<comment type="cofactor">
    <cofactor evidence="1">
        <name>pyridoxal 5'-phosphate</name>
        <dbReference type="ChEBI" id="CHEBI:597326"/>
    </cofactor>
</comment>
<feature type="region of interest" description="Disordered" evidence="3">
    <location>
        <begin position="152"/>
        <end position="175"/>
    </location>
</feature>
<dbReference type="PANTHER" id="PTHR43727">
    <property type="entry name" value="DIAMINOPIMELATE DECARBOXYLASE"/>
    <property type="match status" value="1"/>
</dbReference>
<evidence type="ECO:0000256" key="3">
    <source>
        <dbReference type="SAM" id="MobiDB-lite"/>
    </source>
</evidence>
<sequence length="201" mass="20684">MAAIPHPVNEAGHLVIGGVGAMNIVAQFHTPVIVYDFADVRRRARAFRAAFDAAGVSYQVAYASKALSILAMYQVVLEEDLYVDVVSGGELYTALHAGVPPARIHFHGNNKSDAEMRYALEARVGCSVVDNMREVARLPQLAAEVFGAASTAPPTTEATGSAEASATATPPSPLAAANTVGIIPSSAAVSALPSPSAAALS</sequence>
<dbReference type="Proteomes" id="UP000037923">
    <property type="component" value="Unassembled WGS sequence"/>
</dbReference>
<dbReference type="GO" id="GO:0008836">
    <property type="term" value="F:diaminopimelate decarboxylase activity"/>
    <property type="evidence" value="ECO:0007669"/>
    <property type="project" value="TreeGrafter"/>
</dbReference>
<keyword evidence="2" id="KW-0663">Pyridoxal phosphate</keyword>
<evidence type="ECO:0000256" key="1">
    <source>
        <dbReference type="ARBA" id="ARBA00001933"/>
    </source>
</evidence>
<dbReference type="EMBL" id="LGTL01000027">
    <property type="protein sequence ID" value="KPA74949.1"/>
    <property type="molecule type" value="Genomic_DNA"/>
</dbReference>
<dbReference type="PANTHER" id="PTHR43727:SF2">
    <property type="entry name" value="GROUP IV DECARBOXYLASE"/>
    <property type="match status" value="1"/>
</dbReference>
<dbReference type="Pfam" id="PF02784">
    <property type="entry name" value="Orn_Arg_deC_N"/>
    <property type="match status" value="1"/>
</dbReference>
<dbReference type="Gene3D" id="3.20.20.10">
    <property type="entry name" value="Alanine racemase"/>
    <property type="match status" value="1"/>
</dbReference>
<dbReference type="InterPro" id="IPR022644">
    <property type="entry name" value="De-COase2_N"/>
</dbReference>
<dbReference type="VEuPathDB" id="TriTrypDB:LpyrH10_27_0800"/>
<evidence type="ECO:0000313" key="6">
    <source>
        <dbReference type="Proteomes" id="UP000037923"/>
    </source>
</evidence>
<protein>
    <recommendedName>
        <fullName evidence="4">Orn/DAP/Arg decarboxylase 2 N-terminal domain-containing protein</fullName>
    </recommendedName>
</protein>
<dbReference type="GeneID" id="26909208"/>
<evidence type="ECO:0000259" key="4">
    <source>
        <dbReference type="Pfam" id="PF02784"/>
    </source>
</evidence>
<dbReference type="InterPro" id="IPR029066">
    <property type="entry name" value="PLP-binding_barrel"/>
</dbReference>
<dbReference type="RefSeq" id="XP_015653388.1">
    <property type="nucleotide sequence ID" value="XM_015808103.1"/>
</dbReference>
<dbReference type="AlphaFoldDB" id="A0A0M9FS37"/>
<accession>A0A0M9FS37</accession>
<keyword evidence="6" id="KW-1185">Reference proteome</keyword>
<evidence type="ECO:0000256" key="2">
    <source>
        <dbReference type="ARBA" id="ARBA00022898"/>
    </source>
</evidence>
<organism evidence="5 6">
    <name type="scientific">Leptomonas pyrrhocoris</name>
    <name type="common">Firebug parasite</name>
    <dbReference type="NCBI Taxonomy" id="157538"/>
    <lineage>
        <taxon>Eukaryota</taxon>
        <taxon>Discoba</taxon>
        <taxon>Euglenozoa</taxon>
        <taxon>Kinetoplastea</taxon>
        <taxon>Metakinetoplastina</taxon>
        <taxon>Trypanosomatida</taxon>
        <taxon>Trypanosomatidae</taxon>
        <taxon>Leishmaniinae</taxon>
        <taxon>Leptomonas</taxon>
    </lineage>
</organism>
<dbReference type="RefSeq" id="XP_015653389.1">
    <property type="nucleotide sequence ID" value="XM_015808104.1"/>
</dbReference>
<comment type="caution">
    <text evidence="5">The sequence shown here is derived from an EMBL/GenBank/DDBJ whole genome shotgun (WGS) entry which is preliminary data.</text>
</comment>
<dbReference type="SUPFAM" id="SSF51419">
    <property type="entry name" value="PLP-binding barrel"/>
    <property type="match status" value="1"/>
</dbReference>
<dbReference type="GO" id="GO:0009089">
    <property type="term" value="P:lysine biosynthetic process via diaminopimelate"/>
    <property type="evidence" value="ECO:0007669"/>
    <property type="project" value="TreeGrafter"/>
</dbReference>
<evidence type="ECO:0000313" key="5">
    <source>
        <dbReference type="EMBL" id="KPA74950.1"/>
    </source>
</evidence>
<gene>
    <name evidence="5" type="ORF">ABB37_08925</name>
</gene>
<feature type="domain" description="Orn/DAP/Arg decarboxylase 2 N-terminal" evidence="4">
    <location>
        <begin position="38"/>
        <end position="144"/>
    </location>
</feature>
<proteinExistence type="predicted"/>
<dbReference type="EMBL" id="LGTL01000027">
    <property type="protein sequence ID" value="KPA74950.1"/>
    <property type="molecule type" value="Genomic_DNA"/>
</dbReference>
<reference evidence="5 6" key="1">
    <citation type="submission" date="2015-07" db="EMBL/GenBank/DDBJ databases">
        <title>High-quality genome of monoxenous trypanosomatid Leptomonas pyrrhocoris.</title>
        <authorList>
            <person name="Flegontov P."/>
            <person name="Butenko A."/>
            <person name="Firsov S."/>
            <person name="Vlcek C."/>
            <person name="Logacheva M.D."/>
            <person name="Field M."/>
            <person name="Filatov D."/>
            <person name="Flegontova O."/>
            <person name="Gerasimov E."/>
            <person name="Jackson A.P."/>
            <person name="Kelly S."/>
            <person name="Opperdoes F."/>
            <person name="O'Reilly A."/>
            <person name="Votypka J."/>
            <person name="Yurchenko V."/>
            <person name="Lukes J."/>
        </authorList>
    </citation>
    <scope>NUCLEOTIDE SEQUENCE [LARGE SCALE GENOMIC DNA]</scope>
    <source>
        <strain evidence="5">H10</strain>
    </source>
</reference>
<name>A0A0M9FS37_LEPPY</name>